<evidence type="ECO:0000313" key="1">
    <source>
        <dbReference type="EnsemblPlants" id="ONIVA06G06020.1"/>
    </source>
</evidence>
<keyword evidence="2" id="KW-1185">Reference proteome</keyword>
<accession>A0A0E0HLR7</accession>
<sequence>MARRDKAFGAHGRDASFGSWWKKCFGAKARAEERARVRAGQADPAQAILGNLETWCKRGQVSKYQKWETVARCTIWKKAASSA</sequence>
<dbReference type="EnsemblPlants" id="ONIVA06G06020.1">
    <property type="protein sequence ID" value="ONIVA06G06020.1"/>
    <property type="gene ID" value="ONIVA06G06020"/>
</dbReference>
<dbReference type="AlphaFoldDB" id="A0A0E0HLR7"/>
<dbReference type="HOGENOM" id="CLU_2546508_0_0_1"/>
<evidence type="ECO:0000313" key="2">
    <source>
        <dbReference type="Proteomes" id="UP000006591"/>
    </source>
</evidence>
<name>A0A0E0HLR7_ORYNI</name>
<dbReference type="Gramene" id="ONIVA06G06020.1">
    <property type="protein sequence ID" value="ONIVA06G06020.1"/>
    <property type="gene ID" value="ONIVA06G06020"/>
</dbReference>
<protein>
    <submittedName>
        <fullName evidence="1">Uncharacterized protein</fullName>
    </submittedName>
</protein>
<reference evidence="1" key="1">
    <citation type="submission" date="2015-04" db="UniProtKB">
        <authorList>
            <consortium name="EnsemblPlants"/>
        </authorList>
    </citation>
    <scope>IDENTIFICATION</scope>
    <source>
        <strain evidence="1">SL10</strain>
    </source>
</reference>
<reference evidence="1" key="2">
    <citation type="submission" date="2018-04" db="EMBL/GenBank/DDBJ databases">
        <title>OnivRS2 (Oryza nivara Reference Sequence Version 2).</title>
        <authorList>
            <person name="Zhang J."/>
            <person name="Kudrna D."/>
            <person name="Lee S."/>
            <person name="Talag J."/>
            <person name="Rajasekar S."/>
            <person name="Welchert J."/>
            <person name="Hsing Y.-I."/>
            <person name="Wing R.A."/>
        </authorList>
    </citation>
    <scope>NUCLEOTIDE SEQUENCE [LARGE SCALE GENOMIC DNA]</scope>
    <source>
        <strain evidence="1">SL10</strain>
    </source>
</reference>
<dbReference type="Proteomes" id="UP000006591">
    <property type="component" value="Chromosome 6"/>
</dbReference>
<proteinExistence type="predicted"/>
<organism evidence="1">
    <name type="scientific">Oryza nivara</name>
    <name type="common">Indian wild rice</name>
    <name type="synonym">Oryza sativa f. spontanea</name>
    <dbReference type="NCBI Taxonomy" id="4536"/>
    <lineage>
        <taxon>Eukaryota</taxon>
        <taxon>Viridiplantae</taxon>
        <taxon>Streptophyta</taxon>
        <taxon>Embryophyta</taxon>
        <taxon>Tracheophyta</taxon>
        <taxon>Spermatophyta</taxon>
        <taxon>Magnoliopsida</taxon>
        <taxon>Liliopsida</taxon>
        <taxon>Poales</taxon>
        <taxon>Poaceae</taxon>
        <taxon>BOP clade</taxon>
        <taxon>Oryzoideae</taxon>
        <taxon>Oryzeae</taxon>
        <taxon>Oryzinae</taxon>
        <taxon>Oryza</taxon>
    </lineage>
</organism>